<name>A0A1I3ICA8_9PLAN</name>
<dbReference type="EMBL" id="FOQD01000009">
    <property type="protein sequence ID" value="SFI45581.1"/>
    <property type="molecule type" value="Genomic_DNA"/>
</dbReference>
<evidence type="ECO:0000313" key="3">
    <source>
        <dbReference type="Proteomes" id="UP000199518"/>
    </source>
</evidence>
<organism evidence="2 3">
    <name type="scientific">Planctomicrobium piriforme</name>
    <dbReference type="NCBI Taxonomy" id="1576369"/>
    <lineage>
        <taxon>Bacteria</taxon>
        <taxon>Pseudomonadati</taxon>
        <taxon>Planctomycetota</taxon>
        <taxon>Planctomycetia</taxon>
        <taxon>Planctomycetales</taxon>
        <taxon>Planctomycetaceae</taxon>
        <taxon>Planctomicrobium</taxon>
    </lineage>
</organism>
<sequence length="119" mass="12907">MTPQFSQLQSLLGNNTFDPNATAATQVLRIRPVLKLGFQMQSIPSSTLQSTVQTRLVALPNLGPRAASVTALADENGQVTLSGLVQSEDDRRLVETLVRMEPGVRNVRNDLKVNEPVAP</sequence>
<feature type="domain" description="BON" evidence="1">
    <location>
        <begin position="44"/>
        <end position="115"/>
    </location>
</feature>
<accession>A0A1I3ICA8</accession>
<dbReference type="InterPro" id="IPR007055">
    <property type="entry name" value="BON_dom"/>
</dbReference>
<dbReference type="RefSeq" id="WP_175517413.1">
    <property type="nucleotide sequence ID" value="NZ_FOQD01000009.1"/>
</dbReference>
<dbReference type="AlphaFoldDB" id="A0A1I3ICA8"/>
<dbReference type="Proteomes" id="UP000199518">
    <property type="component" value="Unassembled WGS sequence"/>
</dbReference>
<dbReference type="STRING" id="1576369.SAMN05421753_10960"/>
<proteinExistence type="predicted"/>
<reference evidence="3" key="1">
    <citation type="submission" date="2016-10" db="EMBL/GenBank/DDBJ databases">
        <authorList>
            <person name="Varghese N."/>
            <person name="Submissions S."/>
        </authorList>
    </citation>
    <scope>NUCLEOTIDE SEQUENCE [LARGE SCALE GENOMIC DNA]</scope>
    <source>
        <strain evidence="3">DSM 26348</strain>
    </source>
</reference>
<dbReference type="Gene3D" id="3.30.1340.30">
    <property type="match status" value="1"/>
</dbReference>
<dbReference type="PROSITE" id="PS50914">
    <property type="entry name" value="BON"/>
    <property type="match status" value="1"/>
</dbReference>
<protein>
    <submittedName>
        <fullName evidence="2">BON domain-containing protein</fullName>
    </submittedName>
</protein>
<keyword evidence="3" id="KW-1185">Reference proteome</keyword>
<dbReference type="Pfam" id="PF04972">
    <property type="entry name" value="BON"/>
    <property type="match status" value="1"/>
</dbReference>
<evidence type="ECO:0000259" key="1">
    <source>
        <dbReference type="PROSITE" id="PS50914"/>
    </source>
</evidence>
<gene>
    <name evidence="2" type="ORF">SAMN05421753_10960</name>
</gene>
<evidence type="ECO:0000313" key="2">
    <source>
        <dbReference type="EMBL" id="SFI45581.1"/>
    </source>
</evidence>